<name>A0ABX2MWN1_9BACL</name>
<organism evidence="1 2">
    <name type="scientific">Paenibacillus taichungensis</name>
    <dbReference type="NCBI Taxonomy" id="484184"/>
    <lineage>
        <taxon>Bacteria</taxon>
        <taxon>Bacillati</taxon>
        <taxon>Bacillota</taxon>
        <taxon>Bacilli</taxon>
        <taxon>Bacillales</taxon>
        <taxon>Paenibacillaceae</taxon>
        <taxon>Paenibacillus</taxon>
    </lineage>
</organism>
<gene>
    <name evidence="1" type="ORF">HP548_30760</name>
</gene>
<reference evidence="1 2" key="1">
    <citation type="submission" date="2020-05" db="EMBL/GenBank/DDBJ databases">
        <title>Genome Sequencing of Type Strains.</title>
        <authorList>
            <person name="Lemaire J.F."/>
            <person name="Inderbitzin P."/>
            <person name="Gregorio O.A."/>
            <person name="Collins S.B."/>
            <person name="Wespe N."/>
            <person name="Knight-Connoni V."/>
        </authorList>
    </citation>
    <scope>NUCLEOTIDE SEQUENCE [LARGE SCALE GENOMIC DNA]</scope>
    <source>
        <strain evidence="1 2">DSM 19942</strain>
    </source>
</reference>
<evidence type="ECO:0000313" key="2">
    <source>
        <dbReference type="Proteomes" id="UP000577724"/>
    </source>
</evidence>
<comment type="caution">
    <text evidence="1">The sequence shown here is derived from an EMBL/GenBank/DDBJ whole genome shotgun (WGS) entry which is preliminary data.</text>
</comment>
<dbReference type="Proteomes" id="UP000577724">
    <property type="component" value="Unassembled WGS sequence"/>
</dbReference>
<dbReference type="EMBL" id="JABMCC010000121">
    <property type="protein sequence ID" value="NUU58470.1"/>
    <property type="molecule type" value="Genomic_DNA"/>
</dbReference>
<dbReference type="RefSeq" id="WP_090894643.1">
    <property type="nucleotide sequence ID" value="NZ_CBCRYD010000009.1"/>
</dbReference>
<keyword evidence="2" id="KW-1185">Reference proteome</keyword>
<accession>A0ABX2MWN1</accession>
<evidence type="ECO:0000313" key="1">
    <source>
        <dbReference type="EMBL" id="NUU58470.1"/>
    </source>
</evidence>
<sequence length="131" mass="14857">MEIYISNNDDALNKYSQFTELFKNNRFLIDQDHDFIKDYLSSLVTKTYEVMNGQKFYRARVNGLSPFNEDKDLGAPPDGKASYGRVNPKGISYLYVAEAKETVIAEVQPWLNASVTIAECTALETLKVVEC</sequence>
<protein>
    <submittedName>
        <fullName evidence="1">RES domain-containing protein</fullName>
    </submittedName>
</protein>
<dbReference type="GeneID" id="97135161"/>
<proteinExistence type="predicted"/>